<organism evidence="4 6">
    <name type="scientific">Marivita cryptomonadis</name>
    <dbReference type="NCBI Taxonomy" id="505252"/>
    <lineage>
        <taxon>Bacteria</taxon>
        <taxon>Pseudomonadati</taxon>
        <taxon>Pseudomonadota</taxon>
        <taxon>Alphaproteobacteria</taxon>
        <taxon>Rhodobacterales</taxon>
        <taxon>Roseobacteraceae</taxon>
        <taxon>Marivita</taxon>
    </lineage>
</organism>
<dbReference type="CDD" id="cd04301">
    <property type="entry name" value="NAT_SF"/>
    <property type="match status" value="1"/>
</dbReference>
<name>A0A9Q2RY22_9RHOB</name>
<comment type="caution">
    <text evidence="4">The sequence shown here is derived from an EMBL/GenBank/DDBJ whole genome shotgun (WGS) entry which is preliminary data.</text>
</comment>
<dbReference type="SUPFAM" id="SSF55729">
    <property type="entry name" value="Acyl-CoA N-acyltransferases (Nat)"/>
    <property type="match status" value="1"/>
</dbReference>
<keyword evidence="1" id="KW-0808">Transferase</keyword>
<sequence>MRAQTPSESCHVMSADDLFAAGARVYALRDDASILGIAALKPLDSHHGELKSMHTRTEARGRGVGAALMQKMLTEATEFGMSRISLETGSEAPFATARRLYERHGFTYCPPFGGYAEDPLSVFMTRTL</sequence>
<evidence type="ECO:0000256" key="2">
    <source>
        <dbReference type="ARBA" id="ARBA00023315"/>
    </source>
</evidence>
<dbReference type="PANTHER" id="PTHR43877">
    <property type="entry name" value="AMINOALKYLPHOSPHONATE N-ACETYLTRANSFERASE-RELATED-RELATED"/>
    <property type="match status" value="1"/>
</dbReference>
<dbReference type="GO" id="GO:0016747">
    <property type="term" value="F:acyltransferase activity, transferring groups other than amino-acyl groups"/>
    <property type="evidence" value="ECO:0007669"/>
    <property type="project" value="InterPro"/>
</dbReference>
<dbReference type="Proteomes" id="UP000809440">
    <property type="component" value="Unassembled WGS sequence"/>
</dbReference>
<dbReference type="AlphaFoldDB" id="A0A9Q2RY22"/>
<dbReference type="OrthoDB" id="9803233at2"/>
<proteinExistence type="predicted"/>
<dbReference type="Gene3D" id="3.40.630.30">
    <property type="match status" value="1"/>
</dbReference>
<dbReference type="InterPro" id="IPR016181">
    <property type="entry name" value="Acyl_CoA_acyltransferase"/>
</dbReference>
<evidence type="ECO:0000313" key="7">
    <source>
        <dbReference type="Proteomes" id="UP000809440"/>
    </source>
</evidence>
<gene>
    <name evidence="4" type="ORF">JQX41_01895</name>
    <name evidence="5" type="ORF">JQX48_01895</name>
</gene>
<dbReference type="PANTHER" id="PTHR43877:SF5">
    <property type="entry name" value="BLL8307 PROTEIN"/>
    <property type="match status" value="1"/>
</dbReference>
<feature type="domain" description="N-acetyltransferase" evidence="3">
    <location>
        <begin position="1"/>
        <end position="128"/>
    </location>
</feature>
<dbReference type="InterPro" id="IPR050832">
    <property type="entry name" value="Bact_Acetyltransf"/>
</dbReference>
<reference evidence="4 7" key="1">
    <citation type="submission" date="2021-01" db="EMBL/GenBank/DDBJ databases">
        <title>Diatom-associated Roseobacters Show Island Model of Population Structure.</title>
        <authorList>
            <person name="Qu L."/>
            <person name="Feng X."/>
            <person name="Chen Y."/>
            <person name="Li L."/>
            <person name="Wang X."/>
            <person name="Hu Z."/>
            <person name="Wang H."/>
            <person name="Luo H."/>
        </authorList>
    </citation>
    <scope>NUCLEOTIDE SEQUENCE</scope>
    <source>
        <strain evidence="5 7">CC28-63</strain>
        <strain evidence="4">CC28-69</strain>
    </source>
</reference>
<dbReference type="PROSITE" id="PS51186">
    <property type="entry name" value="GNAT"/>
    <property type="match status" value="1"/>
</dbReference>
<evidence type="ECO:0000313" key="5">
    <source>
        <dbReference type="EMBL" id="MBM2415708.1"/>
    </source>
</evidence>
<protein>
    <submittedName>
        <fullName evidence="4">GNAT family N-acetyltransferase</fullName>
    </submittedName>
</protein>
<dbReference type="InterPro" id="IPR000182">
    <property type="entry name" value="GNAT_dom"/>
</dbReference>
<evidence type="ECO:0000313" key="6">
    <source>
        <dbReference type="Proteomes" id="UP000755667"/>
    </source>
</evidence>
<dbReference type="EMBL" id="JAFBXE010000001">
    <property type="protein sequence ID" value="MBM2411041.1"/>
    <property type="molecule type" value="Genomic_DNA"/>
</dbReference>
<dbReference type="Pfam" id="PF00583">
    <property type="entry name" value="Acetyltransf_1"/>
    <property type="match status" value="1"/>
</dbReference>
<evidence type="ECO:0000259" key="3">
    <source>
        <dbReference type="PROSITE" id="PS51186"/>
    </source>
</evidence>
<accession>A0A9Q2RY22</accession>
<dbReference type="Proteomes" id="UP000755667">
    <property type="component" value="Unassembled WGS sequence"/>
</dbReference>
<keyword evidence="2" id="KW-0012">Acyltransferase</keyword>
<keyword evidence="7" id="KW-1185">Reference proteome</keyword>
<evidence type="ECO:0000256" key="1">
    <source>
        <dbReference type="ARBA" id="ARBA00022679"/>
    </source>
</evidence>
<dbReference type="EMBL" id="JAFBXF010000001">
    <property type="protein sequence ID" value="MBM2415708.1"/>
    <property type="molecule type" value="Genomic_DNA"/>
</dbReference>
<evidence type="ECO:0000313" key="4">
    <source>
        <dbReference type="EMBL" id="MBM2411041.1"/>
    </source>
</evidence>